<proteinExistence type="predicted"/>
<dbReference type="RefSeq" id="WP_252426415.1">
    <property type="nucleotide sequence ID" value="NZ_JAMWMR010000018.1"/>
</dbReference>
<protein>
    <recommendedName>
        <fullName evidence="3">YCII-related domain-containing protein</fullName>
    </recommendedName>
</protein>
<dbReference type="EMBL" id="JAMWMR010000018">
    <property type="protein sequence ID" value="MCN9243045.1"/>
    <property type="molecule type" value="Genomic_DNA"/>
</dbReference>
<accession>A0ABT0ZHL1</accession>
<evidence type="ECO:0008006" key="3">
    <source>
        <dbReference type="Google" id="ProtNLM"/>
    </source>
</evidence>
<comment type="caution">
    <text evidence="1">The sequence shown here is derived from an EMBL/GenBank/DDBJ whole genome shotgun (WGS) entry which is preliminary data.</text>
</comment>
<reference evidence="1 2" key="1">
    <citation type="submission" date="2022-05" db="EMBL/GenBank/DDBJ databases">
        <title>Streptomyces sp. nov. RY43-2 isolated from soil of a peat swamp forest.</title>
        <authorList>
            <person name="Kanchanasin P."/>
            <person name="Tanasupawat S."/>
            <person name="Phongsopitanun W."/>
        </authorList>
    </citation>
    <scope>NUCLEOTIDE SEQUENCE [LARGE SCALE GENOMIC DNA]</scope>
    <source>
        <strain evidence="1 2">RY43-2</strain>
    </source>
</reference>
<evidence type="ECO:0000313" key="2">
    <source>
        <dbReference type="Proteomes" id="UP001523219"/>
    </source>
</evidence>
<evidence type="ECO:0000313" key="1">
    <source>
        <dbReference type="EMBL" id="MCN9243045.1"/>
    </source>
</evidence>
<organism evidence="1 2">
    <name type="scientific">Streptomyces macrolidinus</name>
    <dbReference type="NCBI Taxonomy" id="2952607"/>
    <lineage>
        <taxon>Bacteria</taxon>
        <taxon>Bacillati</taxon>
        <taxon>Actinomycetota</taxon>
        <taxon>Actinomycetes</taxon>
        <taxon>Kitasatosporales</taxon>
        <taxon>Streptomycetaceae</taxon>
        <taxon>Streptomyces</taxon>
    </lineage>
</organism>
<name>A0ABT0ZHL1_9ACTN</name>
<sequence length="99" mass="10675">MYLIHVRLKEPEGAAVRPDLAGIVMSYTEEADGLEHVTVTPGPACDVTLGLFLLADDLREAEKAAARLARQAVSDHPELRGFRLLDAGAVLVPGPWWSA</sequence>
<keyword evidence="2" id="KW-1185">Reference proteome</keyword>
<gene>
    <name evidence="1" type="ORF">NGF19_19955</name>
</gene>
<dbReference type="Proteomes" id="UP001523219">
    <property type="component" value="Unassembled WGS sequence"/>
</dbReference>